<evidence type="ECO:0000256" key="2">
    <source>
        <dbReference type="ARBA" id="ARBA00006656"/>
    </source>
</evidence>
<accession>A0A834XNV0</accession>
<protein>
    <recommendedName>
        <fullName evidence="12">TGF-beta family profile domain-containing protein</fullName>
    </recommendedName>
</protein>
<dbReference type="SMART" id="SM00204">
    <property type="entry name" value="TGFB"/>
    <property type="match status" value="1"/>
</dbReference>
<dbReference type="GO" id="GO:0005615">
    <property type="term" value="C:extracellular space"/>
    <property type="evidence" value="ECO:0007669"/>
    <property type="project" value="TreeGrafter"/>
</dbReference>
<dbReference type="PROSITE" id="PS51362">
    <property type="entry name" value="TGF_BETA_2"/>
    <property type="match status" value="1"/>
</dbReference>
<dbReference type="GO" id="GO:0051240">
    <property type="term" value="P:positive regulation of multicellular organismal process"/>
    <property type="evidence" value="ECO:0007669"/>
    <property type="project" value="UniProtKB-ARBA"/>
</dbReference>
<dbReference type="InterPro" id="IPR029034">
    <property type="entry name" value="Cystine-knot_cytokine"/>
</dbReference>
<name>A0A834XNV0_APHGI</name>
<evidence type="ECO:0000313" key="13">
    <source>
        <dbReference type="EMBL" id="KAF7988957.1"/>
    </source>
</evidence>
<keyword evidence="5 11" id="KW-0732">Signal</keyword>
<dbReference type="AlphaFoldDB" id="A0A834XNV0"/>
<dbReference type="GO" id="GO:0030154">
    <property type="term" value="P:cell differentiation"/>
    <property type="evidence" value="ECO:0007669"/>
    <property type="project" value="UniProtKB-KW"/>
</dbReference>
<keyword evidence="8" id="KW-1015">Disulfide bond</keyword>
<dbReference type="InterPro" id="IPR001111">
    <property type="entry name" value="TGF-b_propeptide"/>
</dbReference>
<dbReference type="Proteomes" id="UP000639338">
    <property type="component" value="Unassembled WGS sequence"/>
</dbReference>
<sequence length="398" mass="45410">MRTLLLLRLLFVVGVIVLLVNATSASSNVVNNNNNSHNKMKETERERVIRQVEKNLLSMLRMTKRPKPIGKAQVPESMRLLYNKQKAIKMTDIAKPGIHTISANTVRSFNHVESPLDDKFQSPNRFRLYFNLSSIPLDESLKAAELSLSRVSHVLSNNNDNIGKILVYDIVRPGIKGKNNVQLRLIDSKTIDGKKNNTITVDVQPAVSRWLNEKLHNYGLLINIIDIKLENNKKSHIRMKRDINENNDNWLKIRPVLFTYTDDGHHKMTTAKDIIERRSKRAINKKNHRIKDSRGQCKRHPLYVNFDDVGWSDWIVAPPGYDAYHCHGDCPRDLSEHLNSTNHAVVQNLVNDINPGIVPKACCVPTSLTSISMLYLDEENKVVLKNYQDMTVVGCGCR</sequence>
<dbReference type="PANTHER" id="PTHR11848">
    <property type="entry name" value="TGF-BETA FAMILY"/>
    <property type="match status" value="1"/>
</dbReference>
<dbReference type="EMBL" id="JACMRX010000005">
    <property type="protein sequence ID" value="KAF7988957.1"/>
    <property type="molecule type" value="Genomic_DNA"/>
</dbReference>
<dbReference type="PROSITE" id="PS00250">
    <property type="entry name" value="TGF_BETA_1"/>
    <property type="match status" value="1"/>
</dbReference>
<evidence type="ECO:0000256" key="3">
    <source>
        <dbReference type="ARBA" id="ARBA00022473"/>
    </source>
</evidence>
<reference evidence="13 14" key="1">
    <citation type="submission" date="2020-08" db="EMBL/GenBank/DDBJ databases">
        <title>Aphidius gifuensis genome sequencing and assembly.</title>
        <authorList>
            <person name="Du Z."/>
        </authorList>
    </citation>
    <scope>NUCLEOTIDE SEQUENCE [LARGE SCALE GENOMIC DNA]</scope>
    <source>
        <strain evidence="13">YNYX2018</strain>
        <tissue evidence="13">Adults</tissue>
    </source>
</reference>
<dbReference type="PANTHER" id="PTHR11848:SF263">
    <property type="entry name" value="PROTEIN DECAPENTAPLEGIC"/>
    <property type="match status" value="1"/>
</dbReference>
<dbReference type="GO" id="GO:0008083">
    <property type="term" value="F:growth factor activity"/>
    <property type="evidence" value="ECO:0007669"/>
    <property type="project" value="UniProtKB-KW"/>
</dbReference>
<feature type="chain" id="PRO_5032935114" description="TGF-beta family profile domain-containing protein" evidence="11">
    <location>
        <begin position="26"/>
        <end position="398"/>
    </location>
</feature>
<evidence type="ECO:0000256" key="9">
    <source>
        <dbReference type="ARBA" id="ARBA00023180"/>
    </source>
</evidence>
<evidence type="ECO:0000256" key="8">
    <source>
        <dbReference type="ARBA" id="ARBA00023157"/>
    </source>
</evidence>
<dbReference type="Pfam" id="PF00688">
    <property type="entry name" value="TGFb_propeptide"/>
    <property type="match status" value="1"/>
</dbReference>
<evidence type="ECO:0000256" key="7">
    <source>
        <dbReference type="ARBA" id="ARBA00023030"/>
    </source>
</evidence>
<gene>
    <name evidence="13" type="ORF">HCN44_007267</name>
</gene>
<evidence type="ECO:0000256" key="4">
    <source>
        <dbReference type="ARBA" id="ARBA00022525"/>
    </source>
</evidence>
<keyword evidence="4" id="KW-0964">Secreted</keyword>
<keyword evidence="3" id="KW-0217">Developmental protein</keyword>
<evidence type="ECO:0000313" key="14">
    <source>
        <dbReference type="Proteomes" id="UP000639338"/>
    </source>
</evidence>
<dbReference type="InterPro" id="IPR017948">
    <property type="entry name" value="TGFb_CS"/>
</dbReference>
<keyword evidence="14" id="KW-1185">Reference proteome</keyword>
<keyword evidence="7 10" id="KW-0339">Growth factor</keyword>
<dbReference type="Gene3D" id="2.60.120.970">
    <property type="match status" value="1"/>
</dbReference>
<evidence type="ECO:0000256" key="6">
    <source>
        <dbReference type="ARBA" id="ARBA00022782"/>
    </source>
</evidence>
<comment type="subcellular location">
    <subcellularLocation>
        <location evidence="1">Secreted</location>
    </subcellularLocation>
</comment>
<feature type="domain" description="TGF-beta family profile" evidence="12">
    <location>
        <begin position="278"/>
        <end position="398"/>
    </location>
</feature>
<feature type="signal peptide" evidence="11">
    <location>
        <begin position="1"/>
        <end position="25"/>
    </location>
</feature>
<dbReference type="GO" id="GO:0005125">
    <property type="term" value="F:cytokine activity"/>
    <property type="evidence" value="ECO:0007669"/>
    <property type="project" value="TreeGrafter"/>
</dbReference>
<dbReference type="FunFam" id="2.10.90.10:FF:000103">
    <property type="entry name" value="Bone morphogenetic protein 16"/>
    <property type="match status" value="1"/>
</dbReference>
<organism evidence="13 14">
    <name type="scientific">Aphidius gifuensis</name>
    <name type="common">Parasitoid wasp</name>
    <dbReference type="NCBI Taxonomy" id="684658"/>
    <lineage>
        <taxon>Eukaryota</taxon>
        <taxon>Metazoa</taxon>
        <taxon>Ecdysozoa</taxon>
        <taxon>Arthropoda</taxon>
        <taxon>Hexapoda</taxon>
        <taxon>Insecta</taxon>
        <taxon>Pterygota</taxon>
        <taxon>Neoptera</taxon>
        <taxon>Endopterygota</taxon>
        <taxon>Hymenoptera</taxon>
        <taxon>Apocrita</taxon>
        <taxon>Ichneumonoidea</taxon>
        <taxon>Braconidae</taxon>
        <taxon>Aphidiinae</taxon>
        <taxon>Aphidius</taxon>
    </lineage>
</organism>
<keyword evidence="6" id="KW-0221">Differentiation</keyword>
<dbReference type="OrthoDB" id="5987191at2759"/>
<evidence type="ECO:0000256" key="11">
    <source>
        <dbReference type="SAM" id="SignalP"/>
    </source>
</evidence>
<dbReference type="Gene3D" id="2.10.90.10">
    <property type="entry name" value="Cystine-knot cytokines"/>
    <property type="match status" value="1"/>
</dbReference>
<dbReference type="PRINTS" id="PR00669">
    <property type="entry name" value="INHIBINA"/>
</dbReference>
<evidence type="ECO:0000256" key="10">
    <source>
        <dbReference type="RuleBase" id="RU000354"/>
    </source>
</evidence>
<comment type="similarity">
    <text evidence="2 10">Belongs to the TGF-beta family.</text>
</comment>
<dbReference type="InterPro" id="IPR015615">
    <property type="entry name" value="TGF-beta-rel"/>
</dbReference>
<dbReference type="InterPro" id="IPR001839">
    <property type="entry name" value="TGF-b_C"/>
</dbReference>
<comment type="caution">
    <text evidence="13">The sequence shown here is derived from an EMBL/GenBank/DDBJ whole genome shotgun (WGS) entry which is preliminary data.</text>
</comment>
<dbReference type="GO" id="GO:0051094">
    <property type="term" value="P:positive regulation of developmental process"/>
    <property type="evidence" value="ECO:0007669"/>
    <property type="project" value="UniProtKB-ARBA"/>
</dbReference>
<evidence type="ECO:0000259" key="12">
    <source>
        <dbReference type="PROSITE" id="PS51362"/>
    </source>
</evidence>
<dbReference type="SUPFAM" id="SSF57501">
    <property type="entry name" value="Cystine-knot cytokines"/>
    <property type="match status" value="1"/>
</dbReference>
<keyword evidence="9" id="KW-0325">Glycoprotein</keyword>
<evidence type="ECO:0000256" key="1">
    <source>
        <dbReference type="ARBA" id="ARBA00004613"/>
    </source>
</evidence>
<dbReference type="Pfam" id="PF00019">
    <property type="entry name" value="TGF_beta"/>
    <property type="match status" value="1"/>
</dbReference>
<proteinExistence type="inferred from homology"/>
<evidence type="ECO:0000256" key="5">
    <source>
        <dbReference type="ARBA" id="ARBA00022729"/>
    </source>
</evidence>